<dbReference type="Proteomes" id="UP000305778">
    <property type="component" value="Unassembled WGS sequence"/>
</dbReference>
<feature type="transmembrane region" description="Helical" evidence="1">
    <location>
        <begin position="382"/>
        <end position="400"/>
    </location>
</feature>
<dbReference type="RefSeq" id="WP_136721743.1">
    <property type="nucleotide sequence ID" value="NZ_SUMC01000002.1"/>
</dbReference>
<keyword evidence="1" id="KW-0812">Transmembrane</keyword>
<dbReference type="EMBL" id="SUMC01000002">
    <property type="protein sequence ID" value="TKA12867.1"/>
    <property type="molecule type" value="Genomic_DNA"/>
</dbReference>
<reference evidence="2 3" key="1">
    <citation type="submission" date="2019-04" db="EMBL/GenBank/DDBJ databases">
        <title>Streptomyces oryziradicis sp. nov., a novel actinomycete isolated from rhizosphere soil of rice (Oryza sativa L.).</title>
        <authorList>
            <person name="Li C."/>
        </authorList>
    </citation>
    <scope>NUCLEOTIDE SEQUENCE [LARGE SCALE GENOMIC DNA]</scope>
    <source>
        <strain evidence="2 3">NEAU-C40</strain>
    </source>
</reference>
<keyword evidence="1" id="KW-0472">Membrane</keyword>
<feature type="transmembrane region" description="Helical" evidence="1">
    <location>
        <begin position="203"/>
        <end position="228"/>
    </location>
</feature>
<proteinExistence type="predicted"/>
<gene>
    <name evidence="2" type="ORF">FCI23_02355</name>
</gene>
<protein>
    <recommendedName>
        <fullName evidence="4">Integral membrane protein</fullName>
    </recommendedName>
</protein>
<dbReference type="OrthoDB" id="3742900at2"/>
<comment type="caution">
    <text evidence="2">The sequence shown here is derived from an EMBL/GenBank/DDBJ whole genome shotgun (WGS) entry which is preliminary data.</text>
</comment>
<keyword evidence="1" id="KW-1133">Transmembrane helix</keyword>
<dbReference type="AlphaFoldDB" id="A0A4U0SXN1"/>
<feature type="transmembrane region" description="Helical" evidence="1">
    <location>
        <begin position="274"/>
        <end position="293"/>
    </location>
</feature>
<evidence type="ECO:0000313" key="3">
    <source>
        <dbReference type="Proteomes" id="UP000305778"/>
    </source>
</evidence>
<sequence length="415" mass="41104">MTDRIPSLSSVRARVRLRQRPRLRPRGVSADPGAFLGGAVAAGLGLGGLAVAVILLWISSPFPDDGIDGALRVAADLWLLAHGAGLVRADTSSGIPAPVAVTPLLLTALPAWLLYRAGADAVAEGRSRRIAARVGWLVAGYVAVGAGAVTYASYGPLHCDAPGALLRLPVVAVVAAGAGAWAECGRLPSARPAWPLRVVPQAAVKGAAAGTAVLLGGGALLTAGALLWHAGAVGGAFGQLSAGLAGRLAVLLLALALVPNAAVWGAAYGLGPGFAVGAGSIVAPAGASGYRALPDFPLLAALPAPGHGTPLTWAALAVPLLAGGSVGWFAAASAASRGRVALHALYAALICGATLALLARYASGPLGTGTLAVLGPSWRLTGAFAFGWTAAIGVPGALALRRWRSRHGAPPPARP</sequence>
<dbReference type="Pfam" id="PF19877">
    <property type="entry name" value="DUF6350"/>
    <property type="match status" value="1"/>
</dbReference>
<dbReference type="InterPro" id="IPR045931">
    <property type="entry name" value="DUF6350"/>
</dbReference>
<keyword evidence="3" id="KW-1185">Reference proteome</keyword>
<evidence type="ECO:0000256" key="1">
    <source>
        <dbReference type="SAM" id="Phobius"/>
    </source>
</evidence>
<organism evidence="2 3">
    <name type="scientific">Actinacidiphila oryziradicis</name>
    <dbReference type="NCBI Taxonomy" id="2571141"/>
    <lineage>
        <taxon>Bacteria</taxon>
        <taxon>Bacillati</taxon>
        <taxon>Actinomycetota</taxon>
        <taxon>Actinomycetes</taxon>
        <taxon>Kitasatosporales</taxon>
        <taxon>Streptomycetaceae</taxon>
        <taxon>Actinacidiphila</taxon>
    </lineage>
</organism>
<accession>A0A4U0SXN1</accession>
<feature type="transmembrane region" description="Helical" evidence="1">
    <location>
        <begin position="344"/>
        <end position="362"/>
    </location>
</feature>
<feature type="transmembrane region" description="Helical" evidence="1">
    <location>
        <begin position="134"/>
        <end position="152"/>
    </location>
</feature>
<evidence type="ECO:0000313" key="2">
    <source>
        <dbReference type="EMBL" id="TKA12867.1"/>
    </source>
</evidence>
<feature type="transmembrane region" description="Helical" evidence="1">
    <location>
        <begin position="95"/>
        <end position="114"/>
    </location>
</feature>
<feature type="transmembrane region" description="Helical" evidence="1">
    <location>
        <begin position="248"/>
        <end position="267"/>
    </location>
</feature>
<evidence type="ECO:0008006" key="4">
    <source>
        <dbReference type="Google" id="ProtNLM"/>
    </source>
</evidence>
<name>A0A4U0SXN1_9ACTN</name>
<feature type="transmembrane region" description="Helical" evidence="1">
    <location>
        <begin position="164"/>
        <end position="182"/>
    </location>
</feature>
<feature type="transmembrane region" description="Helical" evidence="1">
    <location>
        <begin position="34"/>
        <end position="58"/>
    </location>
</feature>
<feature type="transmembrane region" description="Helical" evidence="1">
    <location>
        <begin position="313"/>
        <end position="332"/>
    </location>
</feature>